<dbReference type="Proteomes" id="UP000009102">
    <property type="component" value="Chromosome"/>
</dbReference>
<dbReference type="InterPro" id="IPR013078">
    <property type="entry name" value="His_Pase_superF_clade-1"/>
</dbReference>
<dbReference type="HOGENOM" id="CLU_084603_3_1_6"/>
<evidence type="ECO:0000313" key="2">
    <source>
        <dbReference type="Proteomes" id="UP000009102"/>
    </source>
</evidence>
<protein>
    <submittedName>
        <fullName evidence="1">Phosphohistidine phosphatase, SixA</fullName>
    </submittedName>
</protein>
<accession>D0KWN4</accession>
<name>D0KWN4_HALNC</name>
<dbReference type="CDD" id="cd07067">
    <property type="entry name" value="HP_PGM_like"/>
    <property type="match status" value="1"/>
</dbReference>
<proteinExistence type="predicted"/>
<dbReference type="Pfam" id="PF00300">
    <property type="entry name" value="His_Phos_1"/>
    <property type="match status" value="1"/>
</dbReference>
<dbReference type="SMART" id="SM00855">
    <property type="entry name" value="PGAM"/>
    <property type="match status" value="1"/>
</dbReference>
<dbReference type="NCBIfam" id="TIGR00249">
    <property type="entry name" value="sixA"/>
    <property type="match status" value="1"/>
</dbReference>
<dbReference type="InterPro" id="IPR029033">
    <property type="entry name" value="His_PPase_superfam"/>
</dbReference>
<dbReference type="GO" id="GO:0101006">
    <property type="term" value="F:protein histidine phosphatase activity"/>
    <property type="evidence" value="ECO:0007669"/>
    <property type="project" value="InterPro"/>
</dbReference>
<dbReference type="KEGG" id="hna:Hneap_0168"/>
<dbReference type="GO" id="GO:0005737">
    <property type="term" value="C:cytoplasm"/>
    <property type="evidence" value="ECO:0007669"/>
    <property type="project" value="InterPro"/>
</dbReference>
<dbReference type="AlphaFoldDB" id="D0KWN4"/>
<dbReference type="eggNOG" id="COG2062">
    <property type="taxonomic scope" value="Bacteria"/>
</dbReference>
<dbReference type="SUPFAM" id="SSF53254">
    <property type="entry name" value="Phosphoglycerate mutase-like"/>
    <property type="match status" value="1"/>
</dbReference>
<evidence type="ECO:0000313" key="1">
    <source>
        <dbReference type="EMBL" id="ACX95031.1"/>
    </source>
</evidence>
<sequence length="168" mass="18224">MDILLIRHAPAEDREQFALTGQADELRPLTPRGIERMQLAVRGLVTLALPIERLITSPLVRAQQTAQIVAPALEIRQFDTEAMLSPQVPNASLIDWLRKQPRVDGLALIGHEPNLSQLAETLLCGSANGCMPLKKGGAILLRFAEGIAAGQGQLIWSLTPGILRTLAD</sequence>
<reference evidence="1 2" key="1">
    <citation type="submission" date="2009-10" db="EMBL/GenBank/DDBJ databases">
        <title>Complete sequence of Halothiobacillus neapolitanus c2.</title>
        <authorList>
            <consortium name="US DOE Joint Genome Institute"/>
            <person name="Lucas S."/>
            <person name="Copeland A."/>
            <person name="Lapidus A."/>
            <person name="Glavina del Rio T."/>
            <person name="Tice H."/>
            <person name="Bruce D."/>
            <person name="Goodwin L."/>
            <person name="Pitluck S."/>
            <person name="Davenport K."/>
            <person name="Brettin T."/>
            <person name="Detter J.C."/>
            <person name="Han C."/>
            <person name="Tapia R."/>
            <person name="Larimer F."/>
            <person name="Land M."/>
            <person name="Hauser L."/>
            <person name="Kyrpides N."/>
            <person name="Mikhailova N."/>
            <person name="Kerfeld C."/>
            <person name="Cannon G."/>
            <person name="Heinhort S."/>
        </authorList>
    </citation>
    <scope>NUCLEOTIDE SEQUENCE [LARGE SCALE GENOMIC DNA]</scope>
    <source>
        <strain evidence="2">ATCC 23641 / c2</strain>
    </source>
</reference>
<dbReference type="InterPro" id="IPR004449">
    <property type="entry name" value="SixA"/>
</dbReference>
<dbReference type="Gene3D" id="3.40.50.1240">
    <property type="entry name" value="Phosphoglycerate mutase-like"/>
    <property type="match status" value="1"/>
</dbReference>
<gene>
    <name evidence="1" type="ordered locus">Hneap_0168</name>
</gene>
<dbReference type="EMBL" id="CP001801">
    <property type="protein sequence ID" value="ACX95031.1"/>
    <property type="molecule type" value="Genomic_DNA"/>
</dbReference>
<organism evidence="1 2">
    <name type="scientific">Halothiobacillus neapolitanus (strain ATCC 23641 / DSM 15147 / CIP 104769 / NCIMB 8539 / c2)</name>
    <name type="common">Thiobacillus neapolitanus</name>
    <dbReference type="NCBI Taxonomy" id="555778"/>
    <lineage>
        <taxon>Bacteria</taxon>
        <taxon>Pseudomonadati</taxon>
        <taxon>Pseudomonadota</taxon>
        <taxon>Gammaproteobacteria</taxon>
        <taxon>Chromatiales</taxon>
        <taxon>Halothiobacillaceae</taxon>
        <taxon>Halothiobacillus</taxon>
    </lineage>
</organism>
<dbReference type="STRING" id="555778.Hneap_0168"/>
<keyword evidence="2" id="KW-1185">Reference proteome</keyword>